<keyword evidence="2" id="KW-0344">Guanine-nucleotide releasing factor</keyword>
<dbReference type="GO" id="GO:0035556">
    <property type="term" value="P:intracellular signal transduction"/>
    <property type="evidence" value="ECO:0007669"/>
    <property type="project" value="InterPro"/>
</dbReference>
<feature type="coiled-coil region" evidence="5">
    <location>
        <begin position="215"/>
        <end position="256"/>
    </location>
</feature>
<protein>
    <recommendedName>
        <fullName evidence="4">SH3 domain-binding protein 5-like</fullName>
    </recommendedName>
</protein>
<feature type="region of interest" description="Disordered" evidence="6">
    <location>
        <begin position="387"/>
        <end position="433"/>
    </location>
</feature>
<dbReference type="PANTHER" id="PTHR19423:SF8">
    <property type="entry name" value="SH3 DOMAIN-BINDING PROTEIN 5-LIKE"/>
    <property type="match status" value="1"/>
</dbReference>
<keyword evidence="3 5" id="KW-0175">Coiled coil</keyword>
<feature type="compositionally biased region" description="Low complexity" evidence="6">
    <location>
        <begin position="387"/>
        <end position="396"/>
    </location>
</feature>
<accession>A0A8J2MSE1</accession>
<evidence type="ECO:0000256" key="3">
    <source>
        <dbReference type="ARBA" id="ARBA00023054"/>
    </source>
</evidence>
<feature type="coiled-coil region" evidence="5">
    <location>
        <begin position="24"/>
        <end position="58"/>
    </location>
</feature>
<comment type="similarity">
    <text evidence="1">Belongs to the SH3BP5 family.</text>
</comment>
<dbReference type="OrthoDB" id="446789at2759"/>
<evidence type="ECO:0000256" key="2">
    <source>
        <dbReference type="ARBA" id="ARBA00022658"/>
    </source>
</evidence>
<dbReference type="GO" id="GO:0005737">
    <property type="term" value="C:cytoplasm"/>
    <property type="evidence" value="ECO:0007669"/>
    <property type="project" value="TreeGrafter"/>
</dbReference>
<evidence type="ECO:0000256" key="5">
    <source>
        <dbReference type="SAM" id="Coils"/>
    </source>
</evidence>
<organism evidence="7 8">
    <name type="scientific">Cotesia congregata</name>
    <name type="common">Parasitoid wasp</name>
    <name type="synonym">Apanteles congregatus</name>
    <dbReference type="NCBI Taxonomy" id="51543"/>
    <lineage>
        <taxon>Eukaryota</taxon>
        <taxon>Metazoa</taxon>
        <taxon>Ecdysozoa</taxon>
        <taxon>Arthropoda</taxon>
        <taxon>Hexapoda</taxon>
        <taxon>Insecta</taxon>
        <taxon>Pterygota</taxon>
        <taxon>Neoptera</taxon>
        <taxon>Endopterygota</taxon>
        <taxon>Hymenoptera</taxon>
        <taxon>Apocrita</taxon>
        <taxon>Ichneumonoidea</taxon>
        <taxon>Braconidae</taxon>
        <taxon>Microgastrinae</taxon>
        <taxon>Cotesia</taxon>
    </lineage>
</organism>
<reference evidence="7" key="1">
    <citation type="submission" date="2021-04" db="EMBL/GenBank/DDBJ databases">
        <authorList>
            <person name="Chebbi M.A.C M."/>
        </authorList>
    </citation>
    <scope>NUCLEOTIDE SEQUENCE</scope>
</reference>
<name>A0A8J2MSE1_COTCN</name>
<feature type="compositionally biased region" description="Polar residues" evidence="6">
    <location>
        <begin position="289"/>
        <end position="298"/>
    </location>
</feature>
<feature type="compositionally biased region" description="Basic and acidic residues" evidence="6">
    <location>
        <begin position="259"/>
        <end position="272"/>
    </location>
</feature>
<evidence type="ECO:0000313" key="7">
    <source>
        <dbReference type="EMBL" id="CAG5092921.1"/>
    </source>
</evidence>
<dbReference type="Proteomes" id="UP000786811">
    <property type="component" value="Unassembled WGS sequence"/>
</dbReference>
<dbReference type="AlphaFoldDB" id="A0A8J2MSE1"/>
<evidence type="ECO:0000313" key="8">
    <source>
        <dbReference type="Proteomes" id="UP000786811"/>
    </source>
</evidence>
<gene>
    <name evidence="7" type="ORF">HICCMSTLAB_LOCUS6440</name>
</gene>
<comment type="caution">
    <text evidence="7">The sequence shown here is derived from an EMBL/GenBank/DDBJ whole genome shotgun (WGS) entry which is preliminary data.</text>
</comment>
<proteinExistence type="inferred from homology"/>
<dbReference type="InterPro" id="IPR007940">
    <property type="entry name" value="SH3BP5"/>
</dbReference>
<dbReference type="EMBL" id="CAJNRD030001120">
    <property type="protein sequence ID" value="CAG5092921.1"/>
    <property type="molecule type" value="Genomic_DNA"/>
</dbReference>
<dbReference type="PANTHER" id="PTHR19423">
    <property type="entry name" value="SH3 DOMAIN-BINDING PROTEIN 5"/>
    <property type="match status" value="1"/>
</dbReference>
<sequence>MSEHNPTESANDDDKVDDAVDPRVQIELERLNTATDNINKLEVDLDEARATFRELLCESTMTIDTLAKKLGTCIDKSRPYYDARFKAKEALRDAQKAAIRFERANGQHAAAKEMVYLAEEGLRMEGRCFDHAWQEMLNHATERVNESEHERAISESEHRHMTALYHNAEHTVQRLQSDLKRSITKSSLGARRSLLLINSIAYRHNLLLLPYYEMKAQFHQALEKQKLRVSELERSVGEAKMTYAEALRNLEKISDEIHRTRQYDSGDPKENNLKNSNKKNSESSTESSITGSPDSTDYTSDEYLRLPDKISPTSSISNKVQNTTEYLGLNNVNVSSTEPRKYIKRKRPQSIASLSTIKNTQLPQKTSVSTPRLSEVITTLSPSAAAAASSSSSSSSNLAQIGSNQLKRSKSSSNKLNHDIKNPNYQQNNKNIDHTENNEKWTEISLNNSPDDIYYNNEMYSDEDDQIPYKPLPSELSPESMIVTSGSSDTKDARINKKCLSHQQSLPATVQNNEMTIGEHKKSEITRSPSTKSRGKLDSSLTNWITKNSAVYGESSCTSGNSARRQSLDMLWNTGTGERMKELLNHGMMMLNISSLTERRSSEPKLVDNDDKFVQKHDSKIAVLKGKVPSPLEKTMNYLNPDEETSDSESLASVEMLSEDQISSLMMEPDINQFGILDTQI</sequence>
<evidence type="ECO:0000256" key="1">
    <source>
        <dbReference type="ARBA" id="ARBA00007796"/>
    </source>
</evidence>
<evidence type="ECO:0000256" key="4">
    <source>
        <dbReference type="ARBA" id="ARBA00040366"/>
    </source>
</evidence>
<feature type="compositionally biased region" description="Low complexity" evidence="6">
    <location>
        <begin position="403"/>
        <end position="415"/>
    </location>
</feature>
<feature type="region of interest" description="Disordered" evidence="6">
    <location>
        <begin position="259"/>
        <end position="301"/>
    </location>
</feature>
<dbReference type="GO" id="GO:0005085">
    <property type="term" value="F:guanyl-nucleotide exchange factor activity"/>
    <property type="evidence" value="ECO:0007669"/>
    <property type="project" value="UniProtKB-KW"/>
</dbReference>
<dbReference type="Pfam" id="PF05276">
    <property type="entry name" value="SH3BP5"/>
    <property type="match status" value="1"/>
</dbReference>
<keyword evidence="8" id="KW-1185">Reference proteome</keyword>
<dbReference type="GO" id="GO:0004860">
    <property type="term" value="F:protein kinase inhibitor activity"/>
    <property type="evidence" value="ECO:0007669"/>
    <property type="project" value="TreeGrafter"/>
</dbReference>
<evidence type="ECO:0000256" key="6">
    <source>
        <dbReference type="SAM" id="MobiDB-lite"/>
    </source>
</evidence>
<feature type="region of interest" description="Disordered" evidence="6">
    <location>
        <begin position="354"/>
        <end position="373"/>
    </location>
</feature>